<accession>A0A964UKH5</accession>
<evidence type="ECO:0000256" key="2">
    <source>
        <dbReference type="ARBA" id="ARBA00022448"/>
    </source>
</evidence>
<dbReference type="PANTHER" id="PTHR32243">
    <property type="entry name" value="MALTOSE TRANSPORT SYSTEM PERMEASE-RELATED"/>
    <property type="match status" value="1"/>
</dbReference>
<feature type="transmembrane region" description="Helical" evidence="7">
    <location>
        <begin position="74"/>
        <end position="96"/>
    </location>
</feature>
<reference evidence="9" key="1">
    <citation type="submission" date="2020-01" db="EMBL/GenBank/DDBJ databases">
        <title>Whole-genome analyses of novel actinobacteria.</title>
        <authorList>
            <person name="Sahin N."/>
        </authorList>
    </citation>
    <scope>NUCLEOTIDE SEQUENCE</scope>
    <source>
        <strain evidence="9">YC537</strain>
    </source>
</reference>
<evidence type="ECO:0000256" key="5">
    <source>
        <dbReference type="ARBA" id="ARBA00022989"/>
    </source>
</evidence>
<evidence type="ECO:0000313" key="10">
    <source>
        <dbReference type="Proteomes" id="UP000598297"/>
    </source>
</evidence>
<comment type="subcellular location">
    <subcellularLocation>
        <location evidence="1 7">Cell membrane</location>
        <topology evidence="1 7">Multi-pass membrane protein</topology>
    </subcellularLocation>
</comment>
<evidence type="ECO:0000256" key="6">
    <source>
        <dbReference type="ARBA" id="ARBA00023136"/>
    </source>
</evidence>
<dbReference type="OrthoDB" id="9794684at2"/>
<evidence type="ECO:0000256" key="7">
    <source>
        <dbReference type="RuleBase" id="RU363032"/>
    </source>
</evidence>
<dbReference type="GO" id="GO:0005886">
    <property type="term" value="C:plasma membrane"/>
    <property type="evidence" value="ECO:0007669"/>
    <property type="project" value="UniProtKB-SubCell"/>
</dbReference>
<keyword evidence="6 7" id="KW-0472">Membrane</keyword>
<dbReference type="InterPro" id="IPR035906">
    <property type="entry name" value="MetI-like_sf"/>
</dbReference>
<keyword evidence="5 7" id="KW-1133">Transmembrane helix</keyword>
<dbReference type="InterPro" id="IPR000515">
    <property type="entry name" value="MetI-like"/>
</dbReference>
<evidence type="ECO:0000256" key="4">
    <source>
        <dbReference type="ARBA" id="ARBA00022692"/>
    </source>
</evidence>
<dbReference type="Pfam" id="PF00528">
    <property type="entry name" value="BPD_transp_1"/>
    <property type="match status" value="1"/>
</dbReference>
<dbReference type="RefSeq" id="WP_161694010.1">
    <property type="nucleotide sequence ID" value="NZ_JAAAHS010000018.1"/>
</dbReference>
<organism evidence="9 10">
    <name type="scientific">Streptomyces boluensis</name>
    <dbReference type="NCBI Taxonomy" id="1775135"/>
    <lineage>
        <taxon>Bacteria</taxon>
        <taxon>Bacillati</taxon>
        <taxon>Actinomycetota</taxon>
        <taxon>Actinomycetes</taxon>
        <taxon>Kitasatosporales</taxon>
        <taxon>Streptomycetaceae</taxon>
        <taxon>Streptomyces</taxon>
    </lineage>
</organism>
<feature type="transmembrane region" description="Helical" evidence="7">
    <location>
        <begin position="238"/>
        <end position="262"/>
    </location>
</feature>
<comment type="caution">
    <text evidence="9">The sequence shown here is derived from an EMBL/GenBank/DDBJ whole genome shotgun (WGS) entry which is preliminary data.</text>
</comment>
<feature type="domain" description="ABC transmembrane type-1" evidence="8">
    <location>
        <begin position="70"/>
        <end position="262"/>
    </location>
</feature>
<evidence type="ECO:0000259" key="8">
    <source>
        <dbReference type="PROSITE" id="PS50928"/>
    </source>
</evidence>
<protein>
    <submittedName>
        <fullName evidence="9">ABC transporter permease subunit</fullName>
    </submittedName>
</protein>
<keyword evidence="4 7" id="KW-0812">Transmembrane</keyword>
<dbReference type="InterPro" id="IPR050901">
    <property type="entry name" value="BP-dep_ABC_trans_perm"/>
</dbReference>
<feature type="transmembrane region" description="Helical" evidence="7">
    <location>
        <begin position="182"/>
        <end position="207"/>
    </location>
</feature>
<sequence length="276" mass="30062">MRLRNFRRAPLYLCLALVVAVADLPLLWIVLTALKPDAEIIAYPPSFWPGELTFDNFRTLFEISQFSAYLRNSLLVSVGATALTVLLGVCAAYALVRFRIPGLRWVGELSLFAYLVPPILVLVPVAQVVARFGLANNLGALVVLYTATLLPFALWTLRSYFHGLTVELEEAAMVDGCTRFGAFVRVVLPQAVPGVIATSVFTFNAAWSEYLFASTLLADPEKFTVSQGLSLLMDQTSVYSWGVLMAAALVIVTPVLVLFVLVQKFLVGGVGQGAVK</sequence>
<keyword evidence="10" id="KW-1185">Reference proteome</keyword>
<dbReference type="EMBL" id="JAAAHS010000018">
    <property type="protein sequence ID" value="NBE50711.1"/>
    <property type="molecule type" value="Genomic_DNA"/>
</dbReference>
<dbReference type="Gene3D" id="1.10.3720.10">
    <property type="entry name" value="MetI-like"/>
    <property type="match status" value="1"/>
</dbReference>
<comment type="similarity">
    <text evidence="7">Belongs to the binding-protein-dependent transport system permease family.</text>
</comment>
<proteinExistence type="inferred from homology"/>
<evidence type="ECO:0000256" key="1">
    <source>
        <dbReference type="ARBA" id="ARBA00004651"/>
    </source>
</evidence>
<evidence type="ECO:0000313" key="9">
    <source>
        <dbReference type="EMBL" id="NBE50711.1"/>
    </source>
</evidence>
<feature type="transmembrane region" description="Helical" evidence="7">
    <location>
        <begin position="142"/>
        <end position="161"/>
    </location>
</feature>
<dbReference type="Proteomes" id="UP000598297">
    <property type="component" value="Unassembled WGS sequence"/>
</dbReference>
<keyword evidence="3" id="KW-1003">Cell membrane</keyword>
<keyword evidence="2 7" id="KW-0813">Transport</keyword>
<dbReference type="PANTHER" id="PTHR32243:SF18">
    <property type="entry name" value="INNER MEMBRANE ABC TRANSPORTER PERMEASE PROTEIN YCJP"/>
    <property type="match status" value="1"/>
</dbReference>
<gene>
    <name evidence="9" type="ORF">GUY60_04560</name>
</gene>
<dbReference type="PROSITE" id="PS50928">
    <property type="entry name" value="ABC_TM1"/>
    <property type="match status" value="1"/>
</dbReference>
<name>A0A964UKH5_9ACTN</name>
<dbReference type="CDD" id="cd06261">
    <property type="entry name" value="TM_PBP2"/>
    <property type="match status" value="1"/>
</dbReference>
<dbReference type="SUPFAM" id="SSF161098">
    <property type="entry name" value="MetI-like"/>
    <property type="match status" value="1"/>
</dbReference>
<dbReference type="GO" id="GO:0055085">
    <property type="term" value="P:transmembrane transport"/>
    <property type="evidence" value="ECO:0007669"/>
    <property type="project" value="InterPro"/>
</dbReference>
<dbReference type="AlphaFoldDB" id="A0A964UKH5"/>
<evidence type="ECO:0000256" key="3">
    <source>
        <dbReference type="ARBA" id="ARBA00022475"/>
    </source>
</evidence>
<feature type="transmembrane region" description="Helical" evidence="7">
    <location>
        <begin position="108"/>
        <end position="130"/>
    </location>
</feature>
<feature type="transmembrane region" description="Helical" evidence="7">
    <location>
        <begin position="12"/>
        <end position="34"/>
    </location>
</feature>